<dbReference type="SUPFAM" id="SSF47384">
    <property type="entry name" value="Homodimeric domain of signal transducing histidine kinase"/>
    <property type="match status" value="1"/>
</dbReference>
<dbReference type="Gene3D" id="1.10.287.130">
    <property type="match status" value="1"/>
</dbReference>
<dbReference type="InterPro" id="IPR005467">
    <property type="entry name" value="His_kinase_dom"/>
</dbReference>
<evidence type="ECO:0000256" key="20">
    <source>
        <dbReference type="ARBA" id="ARBA00023026"/>
    </source>
</evidence>
<evidence type="ECO:0000256" key="14">
    <source>
        <dbReference type="ARBA" id="ARBA00022840"/>
    </source>
</evidence>
<dbReference type="PROSITE" id="PS50885">
    <property type="entry name" value="HAMP"/>
    <property type="match status" value="1"/>
</dbReference>
<evidence type="ECO:0000256" key="13">
    <source>
        <dbReference type="ARBA" id="ARBA00022801"/>
    </source>
</evidence>
<keyword evidence="7" id="KW-1003">Cell membrane</keyword>
<evidence type="ECO:0000256" key="8">
    <source>
        <dbReference type="ARBA" id="ARBA00022553"/>
    </source>
</evidence>
<keyword evidence="19" id="KW-0346">Stress response</keyword>
<keyword evidence="13" id="KW-0378">Hydrolase</keyword>
<dbReference type="GO" id="GO:0005509">
    <property type="term" value="F:calcium ion binding"/>
    <property type="evidence" value="ECO:0007669"/>
    <property type="project" value="UniProtKB-ARBA"/>
</dbReference>
<evidence type="ECO:0000256" key="19">
    <source>
        <dbReference type="ARBA" id="ARBA00023016"/>
    </source>
</evidence>
<evidence type="ECO:0000313" key="29">
    <source>
        <dbReference type="Proteomes" id="UP000334019"/>
    </source>
</evidence>
<keyword evidence="8" id="KW-0597">Phosphoprotein</keyword>
<evidence type="ECO:0000256" key="24">
    <source>
        <dbReference type="ARBA" id="ARBA00041776"/>
    </source>
</evidence>
<evidence type="ECO:0000256" key="15">
    <source>
        <dbReference type="ARBA" id="ARBA00022842"/>
    </source>
</evidence>
<dbReference type="GO" id="GO:0000155">
    <property type="term" value="F:phosphorelay sensor kinase activity"/>
    <property type="evidence" value="ECO:0007669"/>
    <property type="project" value="InterPro"/>
</dbReference>
<evidence type="ECO:0000256" key="25">
    <source>
        <dbReference type="SAM" id="Phobius"/>
    </source>
</evidence>
<evidence type="ECO:0000256" key="21">
    <source>
        <dbReference type="ARBA" id="ARBA00023136"/>
    </source>
</evidence>
<dbReference type="Pfam" id="PF02518">
    <property type="entry name" value="HATPase_c"/>
    <property type="match status" value="1"/>
</dbReference>
<keyword evidence="15" id="KW-0460">Magnesium</keyword>
<evidence type="ECO:0000256" key="9">
    <source>
        <dbReference type="ARBA" id="ARBA00022679"/>
    </source>
</evidence>
<dbReference type="FunFam" id="1.10.287.130:FF:000001">
    <property type="entry name" value="Two-component sensor histidine kinase"/>
    <property type="match status" value="1"/>
</dbReference>
<dbReference type="InterPro" id="IPR036890">
    <property type="entry name" value="HATPase_C_sf"/>
</dbReference>
<evidence type="ECO:0000256" key="6">
    <source>
        <dbReference type="ARBA" id="ARBA00012438"/>
    </source>
</evidence>
<dbReference type="PRINTS" id="PR00344">
    <property type="entry name" value="BCTRLSENSOR"/>
</dbReference>
<keyword evidence="14" id="KW-0067">ATP-binding</keyword>
<dbReference type="SUPFAM" id="SSF55874">
    <property type="entry name" value="ATPase domain of HSP90 chaperone/DNA topoisomerase II/histidine kinase"/>
    <property type="match status" value="1"/>
</dbReference>
<keyword evidence="12" id="KW-0418">Kinase</keyword>
<evidence type="ECO:0000256" key="22">
    <source>
        <dbReference type="ARBA" id="ARBA00023211"/>
    </source>
</evidence>
<dbReference type="InterPro" id="IPR003594">
    <property type="entry name" value="HATPase_dom"/>
</dbReference>
<proteinExistence type="predicted"/>
<dbReference type="AlphaFoldDB" id="A0A5Q2RI16"/>
<keyword evidence="22" id="KW-0464">Manganese</keyword>
<evidence type="ECO:0000256" key="3">
    <source>
        <dbReference type="ARBA" id="ARBA00001946"/>
    </source>
</evidence>
<evidence type="ECO:0000313" key="28">
    <source>
        <dbReference type="EMBL" id="QGG96508.1"/>
    </source>
</evidence>
<feature type="domain" description="HAMP" evidence="27">
    <location>
        <begin position="59"/>
        <end position="111"/>
    </location>
</feature>
<keyword evidence="17 25" id="KW-1133">Transmembrane helix</keyword>
<keyword evidence="9" id="KW-0808">Transferase</keyword>
<dbReference type="EMBL" id="CP045851">
    <property type="protein sequence ID" value="QGG96508.1"/>
    <property type="molecule type" value="Genomic_DNA"/>
</dbReference>
<dbReference type="Proteomes" id="UP000334019">
    <property type="component" value="Chromosome"/>
</dbReference>
<keyword evidence="10 25" id="KW-0812">Transmembrane</keyword>
<evidence type="ECO:0000256" key="5">
    <source>
        <dbReference type="ARBA" id="ARBA00004651"/>
    </source>
</evidence>
<dbReference type="Gene3D" id="6.10.340.10">
    <property type="match status" value="1"/>
</dbReference>
<dbReference type="Pfam" id="PF00672">
    <property type="entry name" value="HAMP"/>
    <property type="match status" value="1"/>
</dbReference>
<evidence type="ECO:0000256" key="16">
    <source>
        <dbReference type="ARBA" id="ARBA00022912"/>
    </source>
</evidence>
<dbReference type="FunFam" id="3.30.565.10:FF:000006">
    <property type="entry name" value="Sensor histidine kinase WalK"/>
    <property type="match status" value="1"/>
</dbReference>
<evidence type="ECO:0000259" key="27">
    <source>
        <dbReference type="PROSITE" id="PS50885"/>
    </source>
</evidence>
<keyword evidence="29" id="KW-1185">Reference proteome</keyword>
<dbReference type="GO" id="GO:0005524">
    <property type="term" value="F:ATP binding"/>
    <property type="evidence" value="ECO:0007669"/>
    <property type="project" value="UniProtKB-KW"/>
</dbReference>
<keyword evidence="18" id="KW-0902">Two-component regulatory system</keyword>
<dbReference type="PANTHER" id="PTHR44936:SF9">
    <property type="entry name" value="SENSOR PROTEIN CREC"/>
    <property type="match status" value="1"/>
</dbReference>
<dbReference type="SMART" id="SM00387">
    <property type="entry name" value="HATPase_c"/>
    <property type="match status" value="1"/>
</dbReference>
<dbReference type="InterPro" id="IPR003661">
    <property type="entry name" value="HisK_dim/P_dom"/>
</dbReference>
<dbReference type="KEGG" id="atq:GH723_16140"/>
<comment type="cofactor">
    <cofactor evidence="3">
        <name>Mg(2+)</name>
        <dbReference type="ChEBI" id="CHEBI:18420"/>
    </cofactor>
</comment>
<dbReference type="GO" id="GO:0004721">
    <property type="term" value="F:phosphoprotein phosphatase activity"/>
    <property type="evidence" value="ECO:0007669"/>
    <property type="project" value="UniProtKB-KW"/>
</dbReference>
<comment type="cofactor">
    <cofactor evidence="2">
        <name>Mn(2+)</name>
        <dbReference type="ChEBI" id="CHEBI:29035"/>
    </cofactor>
</comment>
<comment type="cofactor">
    <cofactor evidence="4">
        <name>a divalent metal cation</name>
        <dbReference type="ChEBI" id="CHEBI:60240"/>
    </cofactor>
</comment>
<dbReference type="SUPFAM" id="SSF158472">
    <property type="entry name" value="HAMP domain-like"/>
    <property type="match status" value="1"/>
</dbReference>
<dbReference type="Gene3D" id="3.30.565.10">
    <property type="entry name" value="Histidine kinase-like ATPase, C-terminal domain"/>
    <property type="match status" value="1"/>
</dbReference>
<evidence type="ECO:0000256" key="11">
    <source>
        <dbReference type="ARBA" id="ARBA00022741"/>
    </source>
</evidence>
<evidence type="ECO:0000259" key="26">
    <source>
        <dbReference type="PROSITE" id="PS50109"/>
    </source>
</evidence>
<dbReference type="SMART" id="SM00304">
    <property type="entry name" value="HAMP"/>
    <property type="match status" value="1"/>
</dbReference>
<keyword evidence="11" id="KW-0547">Nucleotide-binding</keyword>
<evidence type="ECO:0000256" key="18">
    <source>
        <dbReference type="ARBA" id="ARBA00023012"/>
    </source>
</evidence>
<dbReference type="SMART" id="SM00388">
    <property type="entry name" value="HisKA"/>
    <property type="match status" value="1"/>
</dbReference>
<evidence type="ECO:0000256" key="10">
    <source>
        <dbReference type="ARBA" id="ARBA00022692"/>
    </source>
</evidence>
<keyword evidence="16" id="KW-0904">Protein phosphatase</keyword>
<comment type="catalytic activity">
    <reaction evidence="1">
        <text>ATP + protein L-histidine = ADP + protein N-phospho-L-histidine.</text>
        <dbReference type="EC" id="2.7.13.3"/>
    </reaction>
</comment>
<evidence type="ECO:0000256" key="17">
    <source>
        <dbReference type="ARBA" id="ARBA00022989"/>
    </source>
</evidence>
<dbReference type="GO" id="GO:0005886">
    <property type="term" value="C:plasma membrane"/>
    <property type="evidence" value="ECO:0007669"/>
    <property type="project" value="UniProtKB-SubCell"/>
</dbReference>
<dbReference type="CDD" id="cd00075">
    <property type="entry name" value="HATPase"/>
    <property type="match status" value="1"/>
</dbReference>
<evidence type="ECO:0000256" key="23">
    <source>
        <dbReference type="ARBA" id="ARBA00040454"/>
    </source>
</evidence>
<dbReference type="RefSeq" id="WP_153760612.1">
    <property type="nucleotide sequence ID" value="NZ_CP045851.1"/>
</dbReference>
<reference evidence="28 29" key="1">
    <citation type="submission" date="2019-11" db="EMBL/GenBank/DDBJ databases">
        <authorList>
            <person name="He Y."/>
        </authorList>
    </citation>
    <scope>NUCLEOTIDE SEQUENCE [LARGE SCALE GENOMIC DNA]</scope>
    <source>
        <strain evidence="28 29">SCSIO 58843</strain>
    </source>
</reference>
<dbReference type="CDD" id="cd00082">
    <property type="entry name" value="HisKA"/>
    <property type="match status" value="1"/>
</dbReference>
<evidence type="ECO:0000256" key="1">
    <source>
        <dbReference type="ARBA" id="ARBA00000085"/>
    </source>
</evidence>
<organism evidence="28 29">
    <name type="scientific">Actinomarinicola tropica</name>
    <dbReference type="NCBI Taxonomy" id="2789776"/>
    <lineage>
        <taxon>Bacteria</taxon>
        <taxon>Bacillati</taxon>
        <taxon>Actinomycetota</taxon>
        <taxon>Acidimicrobiia</taxon>
        <taxon>Acidimicrobiales</taxon>
        <taxon>Iamiaceae</taxon>
        <taxon>Actinomarinicola</taxon>
    </lineage>
</organism>
<name>A0A5Q2RI16_9ACTN</name>
<dbReference type="InterPro" id="IPR050980">
    <property type="entry name" value="2C_sensor_his_kinase"/>
</dbReference>
<feature type="transmembrane region" description="Helical" evidence="25">
    <location>
        <begin position="12"/>
        <end position="33"/>
    </location>
</feature>
<dbReference type="PANTHER" id="PTHR44936">
    <property type="entry name" value="SENSOR PROTEIN CREC"/>
    <property type="match status" value="1"/>
</dbReference>
<gene>
    <name evidence="28" type="ORF">GH723_16140</name>
</gene>
<comment type="subcellular location">
    <subcellularLocation>
        <location evidence="5">Cell membrane</location>
        <topology evidence="5">Multi-pass membrane protein</topology>
    </subcellularLocation>
</comment>
<dbReference type="PROSITE" id="PS50109">
    <property type="entry name" value="HIS_KIN"/>
    <property type="match status" value="1"/>
</dbReference>
<evidence type="ECO:0000256" key="12">
    <source>
        <dbReference type="ARBA" id="ARBA00022777"/>
    </source>
</evidence>
<dbReference type="InterPro" id="IPR036097">
    <property type="entry name" value="HisK_dim/P_sf"/>
</dbReference>
<evidence type="ECO:0000256" key="7">
    <source>
        <dbReference type="ARBA" id="ARBA00022475"/>
    </source>
</evidence>
<dbReference type="Pfam" id="PF00512">
    <property type="entry name" value="HisKA"/>
    <property type="match status" value="1"/>
</dbReference>
<dbReference type="InterPro" id="IPR003660">
    <property type="entry name" value="HAMP_dom"/>
</dbReference>
<sequence>MRPLDRIRSIKLKFSIVIVVAVAISALVSTIGLRTGIPIWVRPFISATIALAVTYPIARGMTSPLREMVAATEDLAAGRPAGPICSTSRDEVGELARSFDAMRTQLDEVDRQRRDLVANVSHELRTPISALRATLENIVDGVEPAEPEVLQVMLRQTERLSRMVAQLLDLARLESGGSPMHPRRVDLGPLLAQAAAEARLHSPDTEVTVTCPEGLALDGDPERIHQVVANLIENAVRHSPPGEQVRVEADAVGDRVELRVLDAGPGIPPDEAERVFERFYRADRSRSGSGGGSGLGLAIVRWIVDLHGGDVRVEERPGPGCCMTVVLPACTEVPT</sequence>
<evidence type="ECO:0000256" key="2">
    <source>
        <dbReference type="ARBA" id="ARBA00001936"/>
    </source>
</evidence>
<dbReference type="EC" id="2.7.13.3" evidence="6"/>
<evidence type="ECO:0000256" key="4">
    <source>
        <dbReference type="ARBA" id="ARBA00001968"/>
    </source>
</evidence>
<accession>A0A5Q2RI16</accession>
<dbReference type="InterPro" id="IPR004358">
    <property type="entry name" value="Sig_transdc_His_kin-like_C"/>
</dbReference>
<protein>
    <recommendedName>
        <fullName evidence="23">Signal transduction histidine-protein kinase/phosphatase MprB</fullName>
        <ecNumber evidence="6">2.7.13.3</ecNumber>
    </recommendedName>
    <alternativeName>
        <fullName evidence="24">Mycobacterial persistence regulator B</fullName>
    </alternativeName>
</protein>
<keyword evidence="21 25" id="KW-0472">Membrane</keyword>
<feature type="domain" description="Histidine kinase" evidence="26">
    <location>
        <begin position="119"/>
        <end position="331"/>
    </location>
</feature>
<keyword evidence="20" id="KW-0843">Virulence</keyword>
<dbReference type="CDD" id="cd06225">
    <property type="entry name" value="HAMP"/>
    <property type="match status" value="1"/>
</dbReference>